<dbReference type="InterPro" id="IPR006683">
    <property type="entry name" value="Thioestr_dom"/>
</dbReference>
<dbReference type="InterPro" id="IPR003736">
    <property type="entry name" value="PAAI_dom"/>
</dbReference>
<evidence type="ECO:0000259" key="2">
    <source>
        <dbReference type="Pfam" id="PF03061"/>
    </source>
</evidence>
<proteinExistence type="predicted"/>
<dbReference type="PANTHER" id="PTHR43240:SF1">
    <property type="entry name" value="BLR5584 PROTEIN"/>
    <property type="match status" value="1"/>
</dbReference>
<gene>
    <name evidence="3" type="ORF">JK358_04830</name>
</gene>
<comment type="caution">
    <text evidence="3">The sequence shown here is derived from an EMBL/GenBank/DDBJ whole genome shotgun (WGS) entry which is preliminary data.</text>
</comment>
<keyword evidence="4" id="KW-1185">Reference proteome</keyword>
<dbReference type="Gene3D" id="3.10.129.10">
    <property type="entry name" value="Hotdog Thioesterase"/>
    <property type="match status" value="1"/>
</dbReference>
<evidence type="ECO:0000313" key="4">
    <source>
        <dbReference type="Proteomes" id="UP000602198"/>
    </source>
</evidence>
<dbReference type="PANTHER" id="PTHR43240">
    <property type="entry name" value="1,4-DIHYDROXY-2-NAPHTHOYL-COA THIOESTERASE 1"/>
    <property type="match status" value="1"/>
</dbReference>
<dbReference type="Proteomes" id="UP000602198">
    <property type="component" value="Unassembled WGS sequence"/>
</dbReference>
<evidence type="ECO:0000256" key="1">
    <source>
        <dbReference type="ARBA" id="ARBA00022801"/>
    </source>
</evidence>
<keyword evidence="1" id="KW-0378">Hydrolase</keyword>
<dbReference type="CDD" id="cd03443">
    <property type="entry name" value="PaaI_thioesterase"/>
    <property type="match status" value="1"/>
</dbReference>
<organism evidence="3 4">
    <name type="scientific">Nocardia acididurans</name>
    <dbReference type="NCBI Taxonomy" id="2802282"/>
    <lineage>
        <taxon>Bacteria</taxon>
        <taxon>Bacillati</taxon>
        <taxon>Actinomycetota</taxon>
        <taxon>Actinomycetes</taxon>
        <taxon>Mycobacteriales</taxon>
        <taxon>Nocardiaceae</taxon>
        <taxon>Nocardia</taxon>
    </lineage>
</organism>
<evidence type="ECO:0000313" key="3">
    <source>
        <dbReference type="EMBL" id="MBL1073710.1"/>
    </source>
</evidence>
<feature type="domain" description="Thioesterase" evidence="2">
    <location>
        <begin position="40"/>
        <end position="110"/>
    </location>
</feature>
<dbReference type="SUPFAM" id="SSF54637">
    <property type="entry name" value="Thioesterase/thiol ester dehydrase-isomerase"/>
    <property type="match status" value="1"/>
</dbReference>
<sequence>MDGRFPEASIMSTLGFRLVEVGDGVVVFDGDPGDHLLNPMGTVHGGFMATLLDSALGSAVMSKLPARTSYTTMQLNINLLRAVQADTPALRCTGTAIHVGRTTATAEARIAGTHDGKLYAHATTTCAILRG</sequence>
<name>A0ABS1M0Y1_9NOCA</name>
<dbReference type="NCBIfam" id="TIGR00369">
    <property type="entry name" value="unchar_dom_1"/>
    <property type="match status" value="1"/>
</dbReference>
<reference evidence="3 4" key="1">
    <citation type="submission" date="2021-01" db="EMBL/GenBank/DDBJ databases">
        <title>WGS of actinomycetes isolated from Thailand.</title>
        <authorList>
            <person name="Thawai C."/>
        </authorList>
    </citation>
    <scope>NUCLEOTIDE SEQUENCE [LARGE SCALE GENOMIC DNA]</scope>
    <source>
        <strain evidence="3 4">LPG 2</strain>
    </source>
</reference>
<dbReference type="Pfam" id="PF03061">
    <property type="entry name" value="4HBT"/>
    <property type="match status" value="1"/>
</dbReference>
<protein>
    <submittedName>
        <fullName evidence="3">PaaI family thioesterase</fullName>
    </submittedName>
</protein>
<dbReference type="InterPro" id="IPR029069">
    <property type="entry name" value="HotDog_dom_sf"/>
</dbReference>
<accession>A0ABS1M0Y1</accession>
<dbReference type="EMBL" id="JAERRJ010000002">
    <property type="protein sequence ID" value="MBL1073710.1"/>
    <property type="molecule type" value="Genomic_DNA"/>
</dbReference>